<feature type="region of interest" description="Disordered" evidence="1">
    <location>
        <begin position="143"/>
        <end position="162"/>
    </location>
</feature>
<evidence type="ECO:0000256" key="2">
    <source>
        <dbReference type="SAM" id="SignalP"/>
    </source>
</evidence>
<proteinExistence type="predicted"/>
<dbReference type="Proteomes" id="UP000515140">
    <property type="component" value="Unplaced"/>
</dbReference>
<reference evidence="4" key="1">
    <citation type="submission" date="2025-08" db="UniProtKB">
        <authorList>
            <consortium name="RefSeq"/>
        </authorList>
    </citation>
    <scope>IDENTIFICATION</scope>
    <source>
        <tissue evidence="4">Spleen</tissue>
    </source>
</reference>
<keyword evidence="3" id="KW-1185">Reference proteome</keyword>
<feature type="signal peptide" evidence="2">
    <location>
        <begin position="1"/>
        <end position="18"/>
    </location>
</feature>
<dbReference type="KEGG" id="pcw:110214018"/>
<organism evidence="3 4">
    <name type="scientific">Phascolarctos cinereus</name>
    <name type="common">Koala</name>
    <dbReference type="NCBI Taxonomy" id="38626"/>
    <lineage>
        <taxon>Eukaryota</taxon>
        <taxon>Metazoa</taxon>
        <taxon>Chordata</taxon>
        <taxon>Craniata</taxon>
        <taxon>Vertebrata</taxon>
        <taxon>Euteleostomi</taxon>
        <taxon>Mammalia</taxon>
        <taxon>Metatheria</taxon>
        <taxon>Diprotodontia</taxon>
        <taxon>Phascolarctidae</taxon>
        <taxon>Phascolarctos</taxon>
    </lineage>
</organism>
<name>A0A6P5KWE9_PHACI</name>
<dbReference type="InterPro" id="IPR020133">
    <property type="entry name" value="DEPP"/>
</dbReference>
<dbReference type="GO" id="GO:0010506">
    <property type="term" value="P:regulation of autophagy"/>
    <property type="evidence" value="ECO:0007669"/>
    <property type="project" value="TreeGrafter"/>
</dbReference>
<dbReference type="CTD" id="11067"/>
<sequence length="229" mass="25253">MRSRLLISVALLPTISETSEVMMLGGAQAKDELQNDLLSSQSLDDYVKSICQLAQPTSVLDGAQRLPYTRPRKPCRLRGKTINDVASALPSEKSSPTSSLQDITARFSGQHPTLTLGNNIDPLDWLFGESQPKRQSWKDALRRTGLSTDPSPLHKQTETGKSRVARRVRACEAKIPGGPLTKLSGEWGKAWEKRTQPSMLNAAMDYSSSPHQGRTLRSLNSNLPVIYEL</sequence>
<dbReference type="RefSeq" id="XP_020850290.1">
    <property type="nucleotide sequence ID" value="XM_020994631.1"/>
</dbReference>
<dbReference type="PANTHER" id="PTHR15426:SF6">
    <property type="entry name" value="PROTEIN DEPP1"/>
    <property type="match status" value="1"/>
</dbReference>
<protein>
    <submittedName>
        <fullName evidence="4">Protein DEPP</fullName>
    </submittedName>
</protein>
<accession>A0A6P5KWE9</accession>
<dbReference type="GeneID" id="110214018"/>
<dbReference type="OMA" id="PHRQMDS"/>
<evidence type="ECO:0000313" key="3">
    <source>
        <dbReference type="Proteomes" id="UP000515140"/>
    </source>
</evidence>
<dbReference type="InParanoid" id="A0A6P5KWE9"/>
<dbReference type="PANTHER" id="PTHR15426">
    <property type="entry name" value="PROTEIN DEPP1"/>
    <property type="match status" value="1"/>
</dbReference>
<evidence type="ECO:0000313" key="4">
    <source>
        <dbReference type="RefSeq" id="XP_020850290.1"/>
    </source>
</evidence>
<dbReference type="AlphaFoldDB" id="A0A6P5KWE9"/>
<feature type="chain" id="PRO_5027952926" evidence="2">
    <location>
        <begin position="19"/>
        <end position="229"/>
    </location>
</feature>
<gene>
    <name evidence="4" type="primary">CUNH10orf10</name>
</gene>
<dbReference type="GO" id="GO:0005739">
    <property type="term" value="C:mitochondrion"/>
    <property type="evidence" value="ECO:0007669"/>
    <property type="project" value="TreeGrafter"/>
</dbReference>
<dbReference type="Pfam" id="PF15343">
    <property type="entry name" value="DEPP"/>
    <property type="match status" value="1"/>
</dbReference>
<evidence type="ECO:0000256" key="1">
    <source>
        <dbReference type="SAM" id="MobiDB-lite"/>
    </source>
</evidence>
<keyword evidence="2" id="KW-0732">Signal</keyword>
<dbReference type="FunCoup" id="A0A6P5KWE9">
    <property type="interactions" value="311"/>
</dbReference>